<evidence type="ECO:0000313" key="3">
    <source>
        <dbReference type="Proteomes" id="UP000528945"/>
    </source>
</evidence>
<protein>
    <submittedName>
        <fullName evidence="2">Uncharacterized protein</fullName>
    </submittedName>
</protein>
<dbReference type="EMBL" id="JACIDB010000002">
    <property type="protein sequence ID" value="MBB3875394.1"/>
    <property type="molecule type" value="Genomic_DNA"/>
</dbReference>
<feature type="region of interest" description="Disordered" evidence="1">
    <location>
        <begin position="104"/>
        <end position="190"/>
    </location>
</feature>
<dbReference type="AlphaFoldDB" id="A0AAW3TRZ4"/>
<dbReference type="Proteomes" id="UP000528945">
    <property type="component" value="Unassembled WGS sequence"/>
</dbReference>
<organism evidence="2 3">
    <name type="scientific">Sphingomonas aquatilis</name>
    <dbReference type="NCBI Taxonomy" id="93063"/>
    <lineage>
        <taxon>Bacteria</taxon>
        <taxon>Pseudomonadati</taxon>
        <taxon>Pseudomonadota</taxon>
        <taxon>Alphaproteobacteria</taxon>
        <taxon>Sphingomonadales</taxon>
        <taxon>Sphingomonadaceae</taxon>
        <taxon>Sphingomonas</taxon>
    </lineage>
</organism>
<evidence type="ECO:0000313" key="2">
    <source>
        <dbReference type="EMBL" id="MBB3875394.1"/>
    </source>
</evidence>
<proteinExistence type="predicted"/>
<name>A0AAW3TRZ4_9SPHN</name>
<sequence>MSSCSPPARGRGTSRMPGSAEHVGSPAPQVTDRATKNRPCCPTRPGADSLHPCPSRRPAPHRVPRTGPNPSPPPQSSSQRWLGSSSYRAQQAPRETLACAGVTICGSGTTGRKAGRCSRRGAETAEGSRPPYRCDPSPPSAIKRNAASHEPPPRPPRLCAQTPWPSSQKRRSVPRLPTTTYRPLRPLPRALRVTFHRPAPKSHPEPTHSRVCP</sequence>
<feature type="region of interest" description="Disordered" evidence="1">
    <location>
        <begin position="1"/>
        <end position="92"/>
    </location>
</feature>
<reference evidence="2 3" key="1">
    <citation type="submission" date="2020-08" db="EMBL/GenBank/DDBJ databases">
        <title>Genomic Encyclopedia of Type Strains, Phase IV (KMG-IV): sequencing the most valuable type-strain genomes for metagenomic binning, comparative biology and taxonomic classification.</title>
        <authorList>
            <person name="Goeker M."/>
        </authorList>
    </citation>
    <scope>NUCLEOTIDE SEQUENCE [LARGE SCALE GENOMIC DNA]</scope>
    <source>
        <strain evidence="2 3">DSM 15581</strain>
    </source>
</reference>
<evidence type="ECO:0000256" key="1">
    <source>
        <dbReference type="SAM" id="MobiDB-lite"/>
    </source>
</evidence>
<feature type="compositionally biased region" description="Low complexity" evidence="1">
    <location>
        <begin position="174"/>
        <end position="190"/>
    </location>
</feature>
<gene>
    <name evidence="2" type="ORF">GGR47_001629</name>
</gene>
<feature type="compositionally biased region" description="Low complexity" evidence="1">
    <location>
        <begin position="76"/>
        <end position="86"/>
    </location>
</feature>
<keyword evidence="3" id="KW-1185">Reference proteome</keyword>
<comment type="caution">
    <text evidence="2">The sequence shown here is derived from an EMBL/GenBank/DDBJ whole genome shotgun (WGS) entry which is preliminary data.</text>
</comment>
<accession>A0AAW3TRZ4</accession>